<protein>
    <submittedName>
        <fullName evidence="2">Uncharacterized protein</fullName>
    </submittedName>
</protein>
<proteinExistence type="predicted"/>
<sequence length="307" mass="35028">MQHRDPIGNNTPKRRQRINWDEAKLKKIEEEKKASPYGTMAIDEPETPFPSNANLPIVNFAPASNFHTPSILGSPTKSALRSPTSRSINSSENKTSSSPRTTPSQLRFNLNIDTPLTPRTPEQEAEFKRKRSQHYDEYLYLKSVRQGVHYKQKQFIQAKKQLYSAHSADILDRGGLGRRDRSPSLQQMIQLASPHQYQQLSATYGGSPLGQFFITSPPLILSPYRSPTQRVHQGFQKKKYQQQTPTPQHFNNNKQSINGSTNTPPLHSPLFKKETANTTRAYYRGGQTLMEKDFDNEGNNEEEEDEQ</sequence>
<accession>A0A5J4UP26</accession>
<name>A0A5J4UP26_9EUKA</name>
<dbReference type="Proteomes" id="UP000324800">
    <property type="component" value="Unassembled WGS sequence"/>
</dbReference>
<dbReference type="PANTHER" id="PTHR12398">
    <property type="entry name" value="PROTEIN PHOSPHATASE INHIBITOR"/>
    <property type="match status" value="1"/>
</dbReference>
<dbReference type="GO" id="GO:0009966">
    <property type="term" value="P:regulation of signal transduction"/>
    <property type="evidence" value="ECO:0007669"/>
    <property type="project" value="InterPro"/>
</dbReference>
<gene>
    <name evidence="2" type="ORF">EZS28_032287</name>
</gene>
<feature type="compositionally biased region" description="Basic and acidic residues" evidence="1">
    <location>
        <begin position="18"/>
        <end position="34"/>
    </location>
</feature>
<dbReference type="InterPro" id="IPR007062">
    <property type="entry name" value="PPI-2"/>
</dbReference>
<comment type="caution">
    <text evidence="2">The sequence shown here is derived from an EMBL/GenBank/DDBJ whole genome shotgun (WGS) entry which is preliminary data.</text>
</comment>
<dbReference type="AlphaFoldDB" id="A0A5J4UP26"/>
<dbReference type="Pfam" id="PF04979">
    <property type="entry name" value="IPP-2"/>
    <property type="match status" value="1"/>
</dbReference>
<reference evidence="2 3" key="1">
    <citation type="submission" date="2019-03" db="EMBL/GenBank/DDBJ databases">
        <title>Single cell metagenomics reveals metabolic interactions within the superorganism composed of flagellate Streblomastix strix and complex community of Bacteroidetes bacteria on its surface.</title>
        <authorList>
            <person name="Treitli S.C."/>
            <person name="Kolisko M."/>
            <person name="Husnik F."/>
            <person name="Keeling P."/>
            <person name="Hampl V."/>
        </authorList>
    </citation>
    <scope>NUCLEOTIDE SEQUENCE [LARGE SCALE GENOMIC DNA]</scope>
    <source>
        <strain evidence="2">ST1C</strain>
    </source>
</reference>
<feature type="region of interest" description="Disordered" evidence="1">
    <location>
        <begin position="1"/>
        <end position="129"/>
    </location>
</feature>
<organism evidence="2 3">
    <name type="scientific">Streblomastix strix</name>
    <dbReference type="NCBI Taxonomy" id="222440"/>
    <lineage>
        <taxon>Eukaryota</taxon>
        <taxon>Metamonada</taxon>
        <taxon>Preaxostyla</taxon>
        <taxon>Oxymonadida</taxon>
        <taxon>Streblomastigidae</taxon>
        <taxon>Streblomastix</taxon>
    </lineage>
</organism>
<evidence type="ECO:0000313" key="3">
    <source>
        <dbReference type="Proteomes" id="UP000324800"/>
    </source>
</evidence>
<feature type="region of interest" description="Disordered" evidence="1">
    <location>
        <begin position="230"/>
        <end position="307"/>
    </location>
</feature>
<feature type="compositionally biased region" description="Low complexity" evidence="1">
    <location>
        <begin position="85"/>
        <end position="98"/>
    </location>
</feature>
<evidence type="ECO:0000256" key="1">
    <source>
        <dbReference type="SAM" id="MobiDB-lite"/>
    </source>
</evidence>
<feature type="compositionally biased region" description="Polar residues" evidence="1">
    <location>
        <begin position="99"/>
        <end position="114"/>
    </location>
</feature>
<feature type="compositionally biased region" description="Polar residues" evidence="1">
    <location>
        <begin position="249"/>
        <end position="265"/>
    </location>
</feature>
<dbReference type="GO" id="GO:0004864">
    <property type="term" value="F:protein phosphatase inhibitor activity"/>
    <property type="evidence" value="ECO:0007669"/>
    <property type="project" value="InterPro"/>
</dbReference>
<dbReference type="EMBL" id="SNRW01013814">
    <property type="protein sequence ID" value="KAA6372187.1"/>
    <property type="molecule type" value="Genomic_DNA"/>
</dbReference>
<evidence type="ECO:0000313" key="2">
    <source>
        <dbReference type="EMBL" id="KAA6372187.1"/>
    </source>
</evidence>
<feature type="compositionally biased region" description="Acidic residues" evidence="1">
    <location>
        <begin position="296"/>
        <end position="307"/>
    </location>
</feature>
<dbReference type="PANTHER" id="PTHR12398:SF20">
    <property type="entry name" value="PROTEIN PHOSPHATASE 1 REGULATORY INHIBITOR SUBUNIT 2"/>
    <property type="match status" value="1"/>
</dbReference>
<feature type="compositionally biased region" description="Polar residues" evidence="1">
    <location>
        <begin position="65"/>
        <end position="84"/>
    </location>
</feature>